<dbReference type="Proteomes" id="UP000005239">
    <property type="component" value="Unassembled WGS sequence"/>
</dbReference>
<keyword evidence="2" id="KW-1185">Reference proteome</keyword>
<gene>
    <name evidence="1" type="primary">WBGene00099385</name>
</gene>
<protein>
    <submittedName>
        <fullName evidence="1">Uncharacterized protein</fullName>
    </submittedName>
</protein>
<evidence type="ECO:0000313" key="1">
    <source>
        <dbReference type="EnsemblMetazoa" id="PPA09831.1"/>
    </source>
</evidence>
<dbReference type="EnsemblMetazoa" id="PPA09831.1">
    <property type="protein sequence ID" value="PPA09831.1"/>
    <property type="gene ID" value="WBGene00099385"/>
</dbReference>
<name>A0A2A6B5I1_PRIPA</name>
<organism evidence="1 2">
    <name type="scientific">Pristionchus pacificus</name>
    <name type="common">Parasitic nematode worm</name>
    <dbReference type="NCBI Taxonomy" id="54126"/>
    <lineage>
        <taxon>Eukaryota</taxon>
        <taxon>Metazoa</taxon>
        <taxon>Ecdysozoa</taxon>
        <taxon>Nematoda</taxon>
        <taxon>Chromadorea</taxon>
        <taxon>Rhabditida</taxon>
        <taxon>Rhabditina</taxon>
        <taxon>Diplogasteromorpha</taxon>
        <taxon>Diplogasteroidea</taxon>
        <taxon>Neodiplogasteridae</taxon>
        <taxon>Pristionchus</taxon>
    </lineage>
</organism>
<evidence type="ECO:0000313" key="2">
    <source>
        <dbReference type="Proteomes" id="UP000005239"/>
    </source>
</evidence>
<accession>A0A8R1YCE4</accession>
<reference evidence="2" key="1">
    <citation type="journal article" date="2008" name="Nat. Genet.">
        <title>The Pristionchus pacificus genome provides a unique perspective on nematode lifestyle and parasitism.</title>
        <authorList>
            <person name="Dieterich C."/>
            <person name="Clifton S.W."/>
            <person name="Schuster L.N."/>
            <person name="Chinwalla A."/>
            <person name="Delehaunty K."/>
            <person name="Dinkelacker I."/>
            <person name="Fulton L."/>
            <person name="Fulton R."/>
            <person name="Godfrey J."/>
            <person name="Minx P."/>
            <person name="Mitreva M."/>
            <person name="Roeseler W."/>
            <person name="Tian H."/>
            <person name="Witte H."/>
            <person name="Yang S.P."/>
            <person name="Wilson R.K."/>
            <person name="Sommer R.J."/>
        </authorList>
    </citation>
    <scope>NUCLEOTIDE SEQUENCE [LARGE SCALE GENOMIC DNA]</scope>
    <source>
        <strain evidence="2">PS312</strain>
    </source>
</reference>
<dbReference type="AlphaFoldDB" id="A0A2A6B5I1"/>
<sequence length="143" mass="16002">MRLIALLLLVVGSALCNSELYNIKLYNLKKTPITVQTYHNNALVNAYMPAAVNGIPSNWTMTGHIPPRIDVTAQYQPFADLSSGMALYLPGFYPVPLVTCNFPTRFMCTDPNNGQSSDTMTYTISSTSFIDPEPFEIYYKDLF</sequence>
<accession>A0A2A6B5I1</accession>
<reference evidence="1" key="2">
    <citation type="submission" date="2022-06" db="UniProtKB">
        <authorList>
            <consortium name="EnsemblMetazoa"/>
        </authorList>
    </citation>
    <scope>IDENTIFICATION</scope>
    <source>
        <strain evidence="1">PS312</strain>
    </source>
</reference>
<proteinExistence type="predicted"/>